<dbReference type="EMBL" id="FRBR01000006">
    <property type="protein sequence ID" value="SHL84412.1"/>
    <property type="molecule type" value="Genomic_DNA"/>
</dbReference>
<comment type="subcellular location">
    <subcellularLocation>
        <location evidence="1">Cell inner membrane</location>
        <topology evidence="1">Multi-pass membrane protein</topology>
    </subcellularLocation>
</comment>
<dbReference type="STRING" id="337701.SAMN05444398_106103"/>
<dbReference type="OrthoDB" id="7835223at2"/>
<dbReference type="GO" id="GO:0015920">
    <property type="term" value="P:lipopolysaccharide transport"/>
    <property type="evidence" value="ECO:0007669"/>
    <property type="project" value="TreeGrafter"/>
</dbReference>
<name>A0A1M7DY42_9RHOB</name>
<feature type="transmembrane region" description="Helical" evidence="4">
    <location>
        <begin position="36"/>
        <end position="60"/>
    </location>
</feature>
<reference evidence="5 6" key="1">
    <citation type="submission" date="2016-11" db="EMBL/GenBank/DDBJ databases">
        <authorList>
            <person name="Jaros S."/>
            <person name="Januszkiewicz K."/>
            <person name="Wedrychowicz H."/>
        </authorList>
    </citation>
    <scope>NUCLEOTIDE SEQUENCE [LARGE SCALE GENOMIC DNA]</scope>
    <source>
        <strain evidence="5 6">DSM 29589</strain>
    </source>
</reference>
<dbReference type="PANTHER" id="PTHR30413:SF8">
    <property type="entry name" value="TRANSPORT PERMEASE PROTEIN"/>
    <property type="match status" value="1"/>
</dbReference>
<feature type="transmembrane region" description="Helical" evidence="4">
    <location>
        <begin position="152"/>
        <end position="173"/>
    </location>
</feature>
<feature type="transmembrane region" description="Helical" evidence="4">
    <location>
        <begin position="242"/>
        <end position="260"/>
    </location>
</feature>
<keyword evidence="4" id="KW-0812">Transmembrane</keyword>
<feature type="transmembrane region" description="Helical" evidence="4">
    <location>
        <begin position="113"/>
        <end position="140"/>
    </location>
</feature>
<protein>
    <submittedName>
        <fullName evidence="5">ABC-type polysaccharide/polyol phosphate export permease</fullName>
    </submittedName>
</protein>
<gene>
    <name evidence="5" type="ORF">SAMN05444398_106103</name>
</gene>
<accession>A0A1M7DY42</accession>
<keyword evidence="4" id="KW-1133">Transmembrane helix</keyword>
<organism evidence="5 6">
    <name type="scientific">Roseovarius pacificus</name>
    <dbReference type="NCBI Taxonomy" id="337701"/>
    <lineage>
        <taxon>Bacteria</taxon>
        <taxon>Pseudomonadati</taxon>
        <taxon>Pseudomonadota</taxon>
        <taxon>Alphaproteobacteria</taxon>
        <taxon>Rhodobacterales</taxon>
        <taxon>Roseobacteraceae</taxon>
        <taxon>Roseovarius</taxon>
    </lineage>
</organism>
<evidence type="ECO:0000256" key="1">
    <source>
        <dbReference type="ARBA" id="ARBA00004429"/>
    </source>
</evidence>
<dbReference type="RefSeq" id="WP_073035024.1">
    <property type="nucleotide sequence ID" value="NZ_BMLR01000006.1"/>
</dbReference>
<sequence length="273" mass="30108">MFQKVTPKSNLQSAIATIELIYHATVRSVRKTHGNALFAIINNILTAVIFVLAFYVMFSMLGLRGAKLRGDFLLYMMSGIFLFLTHIKALGAVAGAEGPSSPMMQHAPMNTVISVAAAALGALYIQVLSVAVILFAYHVAVTPFEIAYPIPAFGMILLSWFTGVSIGLVLLAVKPWFPGFVGIFTTVYQRANMIASGKMFVANSLPSFMVAMFDWNPLFHAIDQCRGFTFINYFPRNSSVEYPVIVGVVLLVIGMMGEFYTRQYASKSWDARR</sequence>
<dbReference type="Proteomes" id="UP000183974">
    <property type="component" value="Unassembled WGS sequence"/>
</dbReference>
<proteinExistence type="inferred from homology"/>
<evidence type="ECO:0000256" key="2">
    <source>
        <dbReference type="ARBA" id="ARBA00007783"/>
    </source>
</evidence>
<keyword evidence="4" id="KW-0472">Membrane</keyword>
<feature type="transmembrane region" description="Helical" evidence="4">
    <location>
        <begin position="72"/>
        <end position="93"/>
    </location>
</feature>
<dbReference type="PANTHER" id="PTHR30413">
    <property type="entry name" value="INNER MEMBRANE TRANSPORT PERMEASE"/>
    <property type="match status" value="1"/>
</dbReference>
<keyword evidence="6" id="KW-1185">Reference proteome</keyword>
<dbReference type="GO" id="GO:0005886">
    <property type="term" value="C:plasma membrane"/>
    <property type="evidence" value="ECO:0007669"/>
    <property type="project" value="UniProtKB-SubCell"/>
</dbReference>
<evidence type="ECO:0000256" key="4">
    <source>
        <dbReference type="SAM" id="Phobius"/>
    </source>
</evidence>
<evidence type="ECO:0000313" key="5">
    <source>
        <dbReference type="EMBL" id="SHL84412.1"/>
    </source>
</evidence>
<evidence type="ECO:0000313" key="6">
    <source>
        <dbReference type="Proteomes" id="UP000183974"/>
    </source>
</evidence>
<evidence type="ECO:0000256" key="3">
    <source>
        <dbReference type="ARBA" id="ARBA00022448"/>
    </source>
</evidence>
<comment type="similarity">
    <text evidence="2">Belongs to the ABC-2 integral membrane protein family.</text>
</comment>
<keyword evidence="3" id="KW-0813">Transport</keyword>
<dbReference type="AlphaFoldDB" id="A0A1M7DY42"/>